<dbReference type="Proteomes" id="UP000601171">
    <property type="component" value="Unassembled WGS sequence"/>
</dbReference>
<sequence length="80" mass="9423">MLKYDVGDIITLKKGHPCGENKWEILRTGVDIKLKCLGCDRQIWIPRIEFERKVRRILVNDKWISIIHYKGKDGEEADLD</sequence>
<dbReference type="RefSeq" id="WP_262428844.1">
    <property type="nucleotide sequence ID" value="NZ_JACRTG010000010.1"/>
</dbReference>
<accession>A0A926EW38</accession>
<organism evidence="1 2">
    <name type="scientific">Paratissierella segnis</name>
    <dbReference type="NCBI Taxonomy" id="2763679"/>
    <lineage>
        <taxon>Bacteria</taxon>
        <taxon>Bacillati</taxon>
        <taxon>Bacillota</taxon>
        <taxon>Tissierellia</taxon>
        <taxon>Tissierellales</taxon>
        <taxon>Tissierellaceae</taxon>
        <taxon>Paratissierella</taxon>
    </lineage>
</organism>
<proteinExistence type="predicted"/>
<gene>
    <name evidence="1" type="ORF">H8707_03895</name>
</gene>
<evidence type="ECO:0000313" key="1">
    <source>
        <dbReference type="EMBL" id="MBC8587379.1"/>
    </source>
</evidence>
<comment type="caution">
    <text evidence="1">The sequence shown here is derived from an EMBL/GenBank/DDBJ whole genome shotgun (WGS) entry which is preliminary data.</text>
</comment>
<name>A0A926EW38_9FIRM</name>
<dbReference type="Pfam" id="PF06107">
    <property type="entry name" value="DUF951"/>
    <property type="match status" value="1"/>
</dbReference>
<dbReference type="PANTHER" id="PTHR38455">
    <property type="entry name" value="HYPOTHETICAL CYTOSOLIC PROTEIN"/>
    <property type="match status" value="1"/>
</dbReference>
<evidence type="ECO:0000313" key="2">
    <source>
        <dbReference type="Proteomes" id="UP000601171"/>
    </source>
</evidence>
<reference evidence="1" key="1">
    <citation type="submission" date="2020-08" db="EMBL/GenBank/DDBJ databases">
        <title>Genome public.</title>
        <authorList>
            <person name="Liu C."/>
            <person name="Sun Q."/>
        </authorList>
    </citation>
    <scope>NUCLEOTIDE SEQUENCE</scope>
    <source>
        <strain evidence="1">BX21</strain>
    </source>
</reference>
<dbReference type="InterPro" id="IPR009296">
    <property type="entry name" value="DUF951"/>
</dbReference>
<dbReference type="PANTHER" id="PTHR38455:SF1">
    <property type="entry name" value="DUF951 DOMAIN-CONTAINING PROTEIN"/>
    <property type="match status" value="1"/>
</dbReference>
<dbReference type="AlphaFoldDB" id="A0A926EW38"/>
<protein>
    <submittedName>
        <fullName evidence="1">DUF951 domain-containing protein</fullName>
    </submittedName>
</protein>
<dbReference type="EMBL" id="JACRTG010000010">
    <property type="protein sequence ID" value="MBC8587379.1"/>
    <property type="molecule type" value="Genomic_DNA"/>
</dbReference>
<keyword evidence="2" id="KW-1185">Reference proteome</keyword>